<keyword evidence="4 9" id="KW-0813">Transport</keyword>
<evidence type="ECO:0000313" key="11">
    <source>
        <dbReference type="Proteomes" id="UP000694380"/>
    </source>
</evidence>
<name>A0A8C3I0L4_CHRPI</name>
<accession>A0A8C3I0L4</accession>
<dbReference type="AlphaFoldDB" id="A0A8C3I0L4"/>
<dbReference type="GO" id="GO:0032217">
    <property type="term" value="F:riboflavin transmembrane transporter activity"/>
    <property type="evidence" value="ECO:0007669"/>
    <property type="project" value="UniProtKB-UniRule"/>
</dbReference>
<evidence type="ECO:0000256" key="5">
    <source>
        <dbReference type="ARBA" id="ARBA00022475"/>
    </source>
</evidence>
<protein>
    <recommendedName>
        <fullName evidence="9">Riboflavin transporter</fullName>
    </recommendedName>
</protein>
<keyword evidence="11" id="KW-1185">Reference proteome</keyword>
<dbReference type="Ensembl" id="ENSCPBT00000031368.1">
    <property type="protein sequence ID" value="ENSCPBP00000026625.1"/>
    <property type="gene ID" value="ENSCPBG00000018905.1"/>
</dbReference>
<dbReference type="PANTHER" id="PTHR12929:SF1">
    <property type="entry name" value="SOLUTE CARRIER FAMILY 52, RIBOFLAVIN TRANSPORTER, MEMBER 2"/>
    <property type="match status" value="1"/>
</dbReference>
<sequence length="123" mass="13323">MAASVMGQAMVTHVLVALFGMGSWVSVNSLWVELPVVVKWLPEGWNLPAYLSVLIALGNVGPIAVTLAHRLAPGRLKERWVIHAIQVGSGMGQQGEPRVTAAWRPCGQSWVPGTYLSHSQWCP</sequence>
<evidence type="ECO:0000313" key="10">
    <source>
        <dbReference type="Ensembl" id="ENSCPBP00000026625.1"/>
    </source>
</evidence>
<evidence type="ECO:0000256" key="6">
    <source>
        <dbReference type="ARBA" id="ARBA00022692"/>
    </source>
</evidence>
<evidence type="ECO:0000256" key="8">
    <source>
        <dbReference type="ARBA" id="ARBA00023136"/>
    </source>
</evidence>
<comment type="similarity">
    <text evidence="3 9">Belongs to the riboflavin transporter family.</text>
</comment>
<comment type="subcellular location">
    <subcellularLocation>
        <location evidence="2 9">Cell membrane</location>
        <topology evidence="2 9">Multi-pass membrane protein</topology>
    </subcellularLocation>
</comment>
<evidence type="ECO:0000256" key="7">
    <source>
        <dbReference type="ARBA" id="ARBA00022989"/>
    </source>
</evidence>
<evidence type="ECO:0000256" key="9">
    <source>
        <dbReference type="RuleBase" id="RU368035"/>
    </source>
</evidence>
<evidence type="ECO:0000256" key="4">
    <source>
        <dbReference type="ARBA" id="ARBA00022448"/>
    </source>
</evidence>
<dbReference type="OMA" id="ATQGSWH"/>
<evidence type="ECO:0000256" key="3">
    <source>
        <dbReference type="ARBA" id="ARBA00006366"/>
    </source>
</evidence>
<proteinExistence type="inferred from homology"/>
<comment type="function">
    <text evidence="9">Plasma membrane transporter mediating the uptake by cells of the water soluble vitamin B2/riboflavin that plays a key role in biochemical oxidation-reduction reactions of the carbohydrate, lipid, and amino acid metabolism.</text>
</comment>
<comment type="catalytic activity">
    <reaction evidence="1 9">
        <text>riboflavin(in) = riboflavin(out)</text>
        <dbReference type="Rhea" id="RHEA:35015"/>
        <dbReference type="ChEBI" id="CHEBI:57986"/>
    </reaction>
</comment>
<keyword evidence="8 9" id="KW-0472">Membrane</keyword>
<dbReference type="Proteomes" id="UP000694380">
    <property type="component" value="Unplaced"/>
</dbReference>
<keyword evidence="7 9" id="KW-1133">Transmembrane helix</keyword>
<dbReference type="InterPro" id="IPR009357">
    <property type="entry name" value="Riboflavin_transptr"/>
</dbReference>
<reference evidence="10" key="2">
    <citation type="submission" date="2025-09" db="UniProtKB">
        <authorList>
            <consortium name="Ensembl"/>
        </authorList>
    </citation>
    <scope>IDENTIFICATION</scope>
</reference>
<feature type="transmembrane region" description="Helical" evidence="9">
    <location>
        <begin position="47"/>
        <end position="69"/>
    </location>
</feature>
<dbReference type="Pfam" id="PF06237">
    <property type="entry name" value="SLC52_ribofla_tr"/>
    <property type="match status" value="1"/>
</dbReference>
<evidence type="ECO:0000256" key="1">
    <source>
        <dbReference type="ARBA" id="ARBA00000215"/>
    </source>
</evidence>
<feature type="transmembrane region" description="Helical" evidence="9">
    <location>
        <begin position="7"/>
        <end position="27"/>
    </location>
</feature>
<dbReference type="GeneTree" id="ENSGT00390000003774"/>
<keyword evidence="5 9" id="KW-1003">Cell membrane</keyword>
<keyword evidence="6 9" id="KW-0812">Transmembrane</keyword>
<reference evidence="10" key="1">
    <citation type="submission" date="2025-08" db="UniProtKB">
        <authorList>
            <consortium name="Ensembl"/>
        </authorList>
    </citation>
    <scope>IDENTIFICATION</scope>
</reference>
<organism evidence="10 11">
    <name type="scientific">Chrysemys picta bellii</name>
    <name type="common">Western painted turtle</name>
    <name type="synonym">Emys bellii</name>
    <dbReference type="NCBI Taxonomy" id="8478"/>
    <lineage>
        <taxon>Eukaryota</taxon>
        <taxon>Metazoa</taxon>
        <taxon>Chordata</taxon>
        <taxon>Craniata</taxon>
        <taxon>Vertebrata</taxon>
        <taxon>Euteleostomi</taxon>
        <taxon>Archelosauria</taxon>
        <taxon>Testudinata</taxon>
        <taxon>Testudines</taxon>
        <taxon>Cryptodira</taxon>
        <taxon>Durocryptodira</taxon>
        <taxon>Testudinoidea</taxon>
        <taxon>Emydidae</taxon>
        <taxon>Chrysemys</taxon>
    </lineage>
</organism>
<dbReference type="GO" id="GO:0005886">
    <property type="term" value="C:plasma membrane"/>
    <property type="evidence" value="ECO:0007669"/>
    <property type="project" value="UniProtKB-SubCell"/>
</dbReference>
<dbReference type="PANTHER" id="PTHR12929">
    <property type="entry name" value="SOLUTE CARRIER FAMILY 52"/>
    <property type="match status" value="1"/>
</dbReference>
<comment type="caution">
    <text evidence="9">Lacks conserved residue(s) required for the propagation of feature annotation.</text>
</comment>
<evidence type="ECO:0000256" key="2">
    <source>
        <dbReference type="ARBA" id="ARBA00004651"/>
    </source>
</evidence>